<dbReference type="Proteomes" id="UP000224974">
    <property type="component" value="Unassembled WGS sequence"/>
</dbReference>
<reference evidence="2" key="1">
    <citation type="submission" date="2017-09" db="EMBL/GenBank/DDBJ databases">
        <title>FDA dAtabase for Regulatory Grade micrObial Sequences (FDA-ARGOS): Supporting development and validation of Infectious Disease Dx tests.</title>
        <authorList>
            <person name="Minogue T."/>
            <person name="Wolcott M."/>
            <person name="Wasieloski L."/>
            <person name="Aguilar W."/>
            <person name="Moore D."/>
            <person name="Tallon L."/>
            <person name="Sadzewicz L."/>
            <person name="Ott S."/>
            <person name="Zhao X."/>
            <person name="Nagaraj S."/>
            <person name="Vavikolanu K."/>
            <person name="Aluvathingal J."/>
            <person name="Nadendla S."/>
            <person name="Sichtig H."/>
        </authorList>
    </citation>
    <scope>NUCLEOTIDE SEQUENCE [LARGE SCALE GENOMIC DNA]</scope>
    <source>
        <strain evidence="2">FDAARGOS_387</strain>
    </source>
</reference>
<accession>A0A2C6DUE4</accession>
<gene>
    <name evidence="1" type="ORF">CRN84_25695</name>
</gene>
<evidence type="ECO:0000313" key="2">
    <source>
        <dbReference type="Proteomes" id="UP000224974"/>
    </source>
</evidence>
<protein>
    <submittedName>
        <fullName evidence="1">Uncharacterized protein</fullName>
    </submittedName>
</protein>
<proteinExistence type="predicted"/>
<comment type="caution">
    <text evidence="1">The sequence shown here is derived from an EMBL/GenBank/DDBJ whole genome shotgun (WGS) entry which is preliminary data.</text>
</comment>
<evidence type="ECO:0000313" key="1">
    <source>
        <dbReference type="EMBL" id="PHI32461.1"/>
    </source>
</evidence>
<dbReference type="AlphaFoldDB" id="A0A2C6DUE4"/>
<name>A0A2C6DUE4_9GAMM</name>
<sequence length="67" mass="7649">MGFINCIILDDRKGLKTPHAGTTYFFLLPDIADTFTDKGKQAPKHRNQSLILENICNQRTKTEISLR</sequence>
<keyword evidence="2" id="KW-1185">Reference proteome</keyword>
<dbReference type="EMBL" id="PDDX01000001">
    <property type="protein sequence ID" value="PHI32461.1"/>
    <property type="molecule type" value="Genomic_DNA"/>
</dbReference>
<organism evidence="1 2">
    <name type="scientific">Budvicia aquatica</name>
    <dbReference type="NCBI Taxonomy" id="82979"/>
    <lineage>
        <taxon>Bacteria</taxon>
        <taxon>Pseudomonadati</taxon>
        <taxon>Pseudomonadota</taxon>
        <taxon>Gammaproteobacteria</taxon>
        <taxon>Enterobacterales</taxon>
        <taxon>Budviciaceae</taxon>
        <taxon>Budvicia</taxon>
    </lineage>
</organism>